<comment type="subcellular location">
    <subcellularLocation>
        <location evidence="1">Membrane</location>
        <topology evidence="1">Multi-pass membrane protein</topology>
    </subcellularLocation>
</comment>
<organism evidence="7 8">
    <name type="scientific">Succiniclasticum ruminis DSM 9236</name>
    <dbReference type="NCBI Taxonomy" id="1123323"/>
    <lineage>
        <taxon>Bacteria</taxon>
        <taxon>Bacillati</taxon>
        <taxon>Bacillota</taxon>
        <taxon>Negativicutes</taxon>
        <taxon>Acidaminococcales</taxon>
        <taxon>Acidaminococcaceae</taxon>
        <taxon>Succiniclasticum</taxon>
    </lineage>
</organism>
<feature type="transmembrane region" description="Helical" evidence="5">
    <location>
        <begin position="55"/>
        <end position="72"/>
    </location>
</feature>
<gene>
    <name evidence="7" type="ORF">SAMN05216245_101150</name>
</gene>
<keyword evidence="4 5" id="KW-0472">Membrane</keyword>
<dbReference type="OrthoDB" id="9816361at2"/>
<evidence type="ECO:0000313" key="7">
    <source>
        <dbReference type="EMBL" id="SFE04573.1"/>
    </source>
</evidence>
<evidence type="ECO:0000313" key="8">
    <source>
        <dbReference type="Proteomes" id="UP000198896"/>
    </source>
</evidence>
<evidence type="ECO:0000256" key="1">
    <source>
        <dbReference type="ARBA" id="ARBA00004141"/>
    </source>
</evidence>
<keyword evidence="8" id="KW-1185">Reference proteome</keyword>
<reference evidence="7 8" key="1">
    <citation type="submission" date="2016-10" db="EMBL/GenBank/DDBJ databases">
        <authorList>
            <person name="de Groot N.N."/>
        </authorList>
    </citation>
    <scope>NUCLEOTIDE SEQUENCE [LARGE SCALE GENOMIC DNA]</scope>
    <source>
        <strain evidence="7 8">DSM 9236</strain>
    </source>
</reference>
<evidence type="ECO:0000256" key="2">
    <source>
        <dbReference type="ARBA" id="ARBA00022692"/>
    </source>
</evidence>
<evidence type="ECO:0000259" key="6">
    <source>
        <dbReference type="Pfam" id="PF05154"/>
    </source>
</evidence>
<dbReference type="EMBL" id="FONL01000001">
    <property type="protein sequence ID" value="SFE04573.1"/>
    <property type="molecule type" value="Genomic_DNA"/>
</dbReference>
<proteinExistence type="predicted"/>
<keyword evidence="2 5" id="KW-0812">Transmembrane</keyword>
<feature type="transmembrane region" description="Helical" evidence="5">
    <location>
        <begin position="30"/>
        <end position="48"/>
    </location>
</feature>
<dbReference type="STRING" id="1123323.SAMN05216245_101150"/>
<dbReference type="InterPro" id="IPR007829">
    <property type="entry name" value="TM2"/>
</dbReference>
<dbReference type="RefSeq" id="WP_093912355.1">
    <property type="nucleotide sequence ID" value="NZ_FONL01000001.1"/>
</dbReference>
<evidence type="ECO:0000256" key="5">
    <source>
        <dbReference type="SAM" id="Phobius"/>
    </source>
</evidence>
<evidence type="ECO:0000256" key="3">
    <source>
        <dbReference type="ARBA" id="ARBA00022989"/>
    </source>
</evidence>
<keyword evidence="3 5" id="KW-1133">Transmembrane helix</keyword>
<dbReference type="GO" id="GO:0016020">
    <property type="term" value="C:membrane"/>
    <property type="evidence" value="ECO:0007669"/>
    <property type="project" value="UniProtKB-SubCell"/>
</dbReference>
<protein>
    <submittedName>
        <fullName evidence="7">TM2 domain-containing protein</fullName>
    </submittedName>
</protein>
<sequence>MDAQTRLEIQNLTEQQQQYVIQTLPAKEKSLSSAYIFWVLFGAHYFYLHKPFKNIFLWLLCCIYIGVIWWVFDLFRMKSLVADCNREIAKQVIHDAILLYPKPQKVHGETIDAEFEESKKEEKA</sequence>
<evidence type="ECO:0000256" key="4">
    <source>
        <dbReference type="ARBA" id="ARBA00023136"/>
    </source>
</evidence>
<accession>A0A1I1XFP3</accession>
<dbReference type="Proteomes" id="UP000198896">
    <property type="component" value="Unassembled WGS sequence"/>
</dbReference>
<dbReference type="AlphaFoldDB" id="A0A1I1XFP3"/>
<dbReference type="Pfam" id="PF05154">
    <property type="entry name" value="TM2"/>
    <property type="match status" value="1"/>
</dbReference>
<name>A0A1I1XFP3_9FIRM</name>
<feature type="domain" description="TM2" evidence="6">
    <location>
        <begin position="28"/>
        <end position="75"/>
    </location>
</feature>